<name>A0A0N9SJG9_9CAUD</name>
<dbReference type="KEGG" id="vg:26640628"/>
<protein>
    <recommendedName>
        <fullName evidence="3">Lipoprotein</fullName>
    </recommendedName>
</protein>
<organism evidence="1 2">
    <name type="scientific">Mycobacterium phage Theia</name>
    <dbReference type="NCBI Taxonomy" id="1718172"/>
    <lineage>
        <taxon>Viruses</taxon>
        <taxon>Duplodnaviria</taxon>
        <taxon>Heunggongvirae</taxon>
        <taxon>Uroviricota</taxon>
        <taxon>Caudoviricetes</taxon>
        <taxon>Benedictvirus</taxon>
        <taxon>Benedictvirus theia</taxon>
    </lineage>
</organism>
<dbReference type="PROSITE" id="PS51257">
    <property type="entry name" value="PROKAR_LIPOPROTEIN"/>
    <property type="match status" value="1"/>
</dbReference>
<evidence type="ECO:0000313" key="1">
    <source>
        <dbReference type="EMBL" id="ALH46894.1"/>
    </source>
</evidence>
<dbReference type="OrthoDB" id="18463at10239"/>
<dbReference type="EMBL" id="KT438501">
    <property type="protein sequence ID" value="ALH46894.1"/>
    <property type="molecule type" value="Genomic_DNA"/>
</dbReference>
<dbReference type="Proteomes" id="UP000201432">
    <property type="component" value="Segment"/>
</dbReference>
<dbReference type="RefSeq" id="YP_009214314.1">
    <property type="nucleotide sequence ID" value="NC_028960.2"/>
</dbReference>
<keyword evidence="2" id="KW-1185">Reference proteome</keyword>
<accession>A0A0N9SJG9</accession>
<evidence type="ECO:0008006" key="3">
    <source>
        <dbReference type="Google" id="ProtNLM"/>
    </source>
</evidence>
<dbReference type="GeneID" id="26640628"/>
<proteinExistence type="predicted"/>
<sequence length="109" mass="12036">MKRLAALVAAVGLSFGLSSCAYMNHQTKTCLVEEKDRTTKVVDGNSRSEMRIYTDCGVFVVEDNLLAGFNSADVYGRLKPGKTYEITTGGYRIGFLSEFPKIIDVKEVE</sequence>
<evidence type="ECO:0000313" key="2">
    <source>
        <dbReference type="Proteomes" id="UP000201432"/>
    </source>
</evidence>
<reference evidence="1" key="1">
    <citation type="submission" date="2018-02" db="EMBL/GenBank/DDBJ databases">
        <authorList>
            <person name="Karuturi S."/>
            <person name="Chitta P."/>
            <person name="Kapyur S.N."/>
            <person name="Kettlewell J.M."/>
            <person name="Anderson J."/>
            <person name="Padolina J."/>
            <person name="Johnson A."/>
            <person name="Serrano M.G."/>
            <person name="Buck G."/>
            <person name="Lee V."/>
            <person name="Wang Y."/>
            <person name="Carvalho R."/>
            <person name="Voegtly L."/>
            <person name="Shi R."/>
            <person name="Duckworth R."/>
            <person name="Loviza R."/>
            <person name="Walstead R."/>
            <person name="Shah Z."/>
            <person name="Kiflezghi M."/>
            <person name="Wade K."/>
            <person name="Hughes L.E."/>
            <person name="Bradley K.W."/>
            <person name="Asai D.J."/>
            <person name="Bowman C.A."/>
            <person name="Russell D.A."/>
            <person name="Pope W.H."/>
            <person name="Jacobs-Sera D."/>
            <person name="Hendrix R.W."/>
            <person name="Hatfull G.F."/>
        </authorList>
    </citation>
    <scope>NUCLEOTIDE SEQUENCE</scope>
</reference>
<gene>
    <name evidence="1" type="primary">42</name>
    <name evidence="1" type="ORF">SEA_THEIA_42</name>
</gene>